<dbReference type="Proteomes" id="UP000199800">
    <property type="component" value="Unassembled WGS sequence"/>
</dbReference>
<evidence type="ECO:0000256" key="3">
    <source>
        <dbReference type="ARBA" id="ARBA00022840"/>
    </source>
</evidence>
<proteinExistence type="predicted"/>
<dbReference type="EMBL" id="FOHN01000011">
    <property type="protein sequence ID" value="SET22094.1"/>
    <property type="molecule type" value="Genomic_DNA"/>
</dbReference>
<dbReference type="SMART" id="SM00382">
    <property type="entry name" value="AAA"/>
    <property type="match status" value="1"/>
</dbReference>
<evidence type="ECO:0000313" key="6">
    <source>
        <dbReference type="Proteomes" id="UP000199800"/>
    </source>
</evidence>
<keyword evidence="6" id="KW-1185">Reference proteome</keyword>
<dbReference type="PANTHER" id="PTHR42711">
    <property type="entry name" value="ABC TRANSPORTER ATP-BINDING PROTEIN"/>
    <property type="match status" value="1"/>
</dbReference>
<keyword evidence="2" id="KW-0547">Nucleotide-binding</keyword>
<gene>
    <name evidence="5" type="ORF">SAMN04487772_11113</name>
</gene>
<dbReference type="OrthoDB" id="9775135at2"/>
<keyword evidence="3 5" id="KW-0067">ATP-binding</keyword>
<name>A0A1I0CR26_9FIRM</name>
<dbReference type="AlphaFoldDB" id="A0A1I0CR26"/>
<feature type="domain" description="ABC transporter" evidence="4">
    <location>
        <begin position="24"/>
        <end position="257"/>
    </location>
</feature>
<dbReference type="InterPro" id="IPR003593">
    <property type="entry name" value="AAA+_ATPase"/>
</dbReference>
<evidence type="ECO:0000259" key="4">
    <source>
        <dbReference type="PROSITE" id="PS50893"/>
    </source>
</evidence>
<evidence type="ECO:0000313" key="5">
    <source>
        <dbReference type="EMBL" id="SET22094.1"/>
    </source>
</evidence>
<reference evidence="5 6" key="1">
    <citation type="submission" date="2016-10" db="EMBL/GenBank/DDBJ databases">
        <authorList>
            <person name="de Groot N.N."/>
        </authorList>
    </citation>
    <scope>NUCLEOTIDE SEQUENCE [LARGE SCALE GENOMIC DNA]</scope>
    <source>
        <strain evidence="5 6">DSM 1801</strain>
    </source>
</reference>
<dbReference type="GO" id="GO:0016887">
    <property type="term" value="F:ATP hydrolysis activity"/>
    <property type="evidence" value="ECO:0007669"/>
    <property type="project" value="InterPro"/>
</dbReference>
<dbReference type="RefSeq" id="WP_092477833.1">
    <property type="nucleotide sequence ID" value="NZ_FOHN01000011.1"/>
</dbReference>
<dbReference type="SUPFAM" id="SSF52540">
    <property type="entry name" value="P-loop containing nucleoside triphosphate hydrolases"/>
    <property type="match status" value="1"/>
</dbReference>
<dbReference type="Gene3D" id="3.40.50.300">
    <property type="entry name" value="P-loop containing nucleotide triphosphate hydrolases"/>
    <property type="match status" value="1"/>
</dbReference>
<organism evidence="5 6">
    <name type="scientific">[Clostridium] polysaccharolyticum</name>
    <dbReference type="NCBI Taxonomy" id="29364"/>
    <lineage>
        <taxon>Bacteria</taxon>
        <taxon>Bacillati</taxon>
        <taxon>Bacillota</taxon>
        <taxon>Clostridia</taxon>
        <taxon>Lachnospirales</taxon>
        <taxon>Lachnospiraceae</taxon>
    </lineage>
</organism>
<evidence type="ECO:0000256" key="1">
    <source>
        <dbReference type="ARBA" id="ARBA00022448"/>
    </source>
</evidence>
<sequence>MTLLEVKDLTREFKILNRREGLKGAVKDLFSRDYKTLTAVNHVNFSIQEGEIVGFIGSNGAGKSTTIKMMTGLIKPTSGNVTVMGYNPMKDKMEYLKKIGVVFGQRTQLWWELPVIESFKLLKDIYQVDDKHFNEMIDIFDELANIKELYMTPTRNLSLGQRMLCDIAGAFLHNPKIIFLDEPTIGLDVNIKARMRSMIRYLNQTMKTTVVLTTHDTGDIEELADRIILIDKGKILYDGEAEAFHHIFGAYKTIKVKLKDTDLASVPQAVERISNALANVPDVKVQEQEAGWIQVVVNDELTNIDEVIKTILEVYKCKDLMINDVELASVLQRVYNGDVDISVRRKK</sequence>
<dbReference type="Pfam" id="PF00005">
    <property type="entry name" value="ABC_tran"/>
    <property type="match status" value="1"/>
</dbReference>
<dbReference type="InterPro" id="IPR027417">
    <property type="entry name" value="P-loop_NTPase"/>
</dbReference>
<evidence type="ECO:0000256" key="2">
    <source>
        <dbReference type="ARBA" id="ARBA00022741"/>
    </source>
</evidence>
<keyword evidence="1" id="KW-0813">Transport</keyword>
<dbReference type="STRING" id="29364.SAMN04487772_11113"/>
<dbReference type="GO" id="GO:0005524">
    <property type="term" value="F:ATP binding"/>
    <property type="evidence" value="ECO:0007669"/>
    <property type="project" value="UniProtKB-KW"/>
</dbReference>
<dbReference type="InterPro" id="IPR050763">
    <property type="entry name" value="ABC_transporter_ATP-binding"/>
</dbReference>
<dbReference type="PROSITE" id="PS50893">
    <property type="entry name" value="ABC_TRANSPORTER_2"/>
    <property type="match status" value="1"/>
</dbReference>
<accession>A0A1I0CR26</accession>
<dbReference type="PANTHER" id="PTHR42711:SF1">
    <property type="entry name" value="ABC-TRANSPORT PROTEIN, ATP-BINDING COMPONENT"/>
    <property type="match status" value="1"/>
</dbReference>
<dbReference type="InterPro" id="IPR003439">
    <property type="entry name" value="ABC_transporter-like_ATP-bd"/>
</dbReference>
<protein>
    <submittedName>
        <fullName evidence="5">ABC-2 type transport system ATP-binding protein</fullName>
    </submittedName>
</protein>